<protein>
    <submittedName>
        <fullName evidence="1">Uncharacterized protein</fullName>
    </submittedName>
</protein>
<dbReference type="HOGENOM" id="CLU_3161020_0_0_1"/>
<keyword evidence="2" id="KW-1185">Reference proteome</keyword>
<accession>F6HBG3</accession>
<proteinExistence type="predicted"/>
<name>F6HBG3_VITVI</name>
<dbReference type="PaxDb" id="29760-VIT_13s0073g00110.t01"/>
<gene>
    <name evidence="1" type="ordered locus">VIT_13s0073g00110</name>
</gene>
<evidence type="ECO:0000313" key="2">
    <source>
        <dbReference type="Proteomes" id="UP000009183"/>
    </source>
</evidence>
<dbReference type="AlphaFoldDB" id="F6HBG3"/>
<dbReference type="EMBL" id="FN595510">
    <property type="protein sequence ID" value="CCB49572.1"/>
    <property type="molecule type" value="Genomic_DNA"/>
</dbReference>
<dbReference type="Proteomes" id="UP000009183">
    <property type="component" value="Chromosome 13"/>
</dbReference>
<organism evidence="1 2">
    <name type="scientific">Vitis vinifera</name>
    <name type="common">Grape</name>
    <dbReference type="NCBI Taxonomy" id="29760"/>
    <lineage>
        <taxon>Eukaryota</taxon>
        <taxon>Viridiplantae</taxon>
        <taxon>Streptophyta</taxon>
        <taxon>Embryophyta</taxon>
        <taxon>Tracheophyta</taxon>
        <taxon>Spermatophyta</taxon>
        <taxon>Magnoliopsida</taxon>
        <taxon>eudicotyledons</taxon>
        <taxon>Gunneridae</taxon>
        <taxon>Pentapetalae</taxon>
        <taxon>rosids</taxon>
        <taxon>Vitales</taxon>
        <taxon>Vitaceae</taxon>
        <taxon>Viteae</taxon>
        <taxon>Vitis</taxon>
    </lineage>
</organism>
<reference evidence="2" key="1">
    <citation type="journal article" date="2007" name="Nature">
        <title>The grapevine genome sequence suggests ancestral hexaploidization in major angiosperm phyla.</title>
        <authorList>
            <consortium name="The French-Italian Public Consortium for Grapevine Genome Characterization."/>
            <person name="Jaillon O."/>
            <person name="Aury J.-M."/>
            <person name="Noel B."/>
            <person name="Policriti A."/>
            <person name="Clepet C."/>
            <person name="Casagrande A."/>
            <person name="Choisne N."/>
            <person name="Aubourg S."/>
            <person name="Vitulo N."/>
            <person name="Jubin C."/>
            <person name="Vezzi A."/>
            <person name="Legeai F."/>
            <person name="Hugueney P."/>
            <person name="Dasilva C."/>
            <person name="Horner D."/>
            <person name="Mica E."/>
            <person name="Jublot D."/>
            <person name="Poulain J."/>
            <person name="Bruyere C."/>
            <person name="Billault A."/>
            <person name="Segurens B."/>
            <person name="Gouyvenoux M."/>
            <person name="Ugarte E."/>
            <person name="Cattonaro F."/>
            <person name="Anthouard V."/>
            <person name="Vico V."/>
            <person name="Del Fabbro C."/>
            <person name="Alaux M."/>
            <person name="Di Gaspero G."/>
            <person name="Dumas V."/>
            <person name="Felice N."/>
            <person name="Paillard S."/>
            <person name="Juman I."/>
            <person name="Moroldo M."/>
            <person name="Scalabrin S."/>
            <person name="Canaguier A."/>
            <person name="Le Clainche I."/>
            <person name="Malacrida G."/>
            <person name="Durand E."/>
            <person name="Pesole G."/>
            <person name="Laucou V."/>
            <person name="Chatelet P."/>
            <person name="Merdinoglu D."/>
            <person name="Delledonne M."/>
            <person name="Pezzotti M."/>
            <person name="Lecharny A."/>
            <person name="Scarpelli C."/>
            <person name="Artiguenave F."/>
            <person name="Pe M.E."/>
            <person name="Valle G."/>
            <person name="Morgante M."/>
            <person name="Caboche M."/>
            <person name="Adam-Blondon A.-F."/>
            <person name="Weissenbach J."/>
            <person name="Quetier F."/>
            <person name="Wincker P."/>
        </authorList>
    </citation>
    <scope>NUCLEOTIDE SEQUENCE [LARGE SCALE GENOMIC DNA]</scope>
    <source>
        <strain evidence="2">cv. Pinot noir / PN40024</strain>
    </source>
</reference>
<sequence length="48" mass="5543">MEGLQLSNYELKQRCAQMHFPVLPYQNAGVIAKENIPPGKMLEKEKRI</sequence>
<dbReference type="InParanoid" id="F6HBG3"/>
<evidence type="ECO:0000313" key="1">
    <source>
        <dbReference type="EMBL" id="CCB49572.1"/>
    </source>
</evidence>